<evidence type="ECO:0000256" key="7">
    <source>
        <dbReference type="PIRSR" id="PIRSR000239-1"/>
    </source>
</evidence>
<dbReference type="GO" id="GO:0033554">
    <property type="term" value="P:cellular response to stress"/>
    <property type="evidence" value="ECO:0007669"/>
    <property type="project" value="TreeGrafter"/>
</dbReference>
<dbReference type="InterPro" id="IPR024706">
    <property type="entry name" value="Peroxiredoxin_AhpC-typ"/>
</dbReference>
<reference evidence="9 10" key="1">
    <citation type="submission" date="2018-10" db="EMBL/GenBank/DDBJ databases">
        <title>Phylogenomics of Brevibacillus.</title>
        <authorList>
            <person name="Dunlap C."/>
        </authorList>
    </citation>
    <scope>NUCLEOTIDE SEQUENCE [LARGE SCALE GENOMIC DNA]</scope>
    <source>
        <strain evidence="9 10">JCM 15716</strain>
    </source>
</reference>
<keyword evidence="5" id="KW-1015">Disulfide bond</keyword>
<comment type="caution">
    <text evidence="9">The sequence shown here is derived from an EMBL/GenBank/DDBJ whole genome shotgun (WGS) entry which is preliminary data.</text>
</comment>
<keyword evidence="2" id="KW-0575">Peroxidase</keyword>
<evidence type="ECO:0000256" key="1">
    <source>
        <dbReference type="ARBA" id="ARBA00009796"/>
    </source>
</evidence>
<dbReference type="Pfam" id="PF00578">
    <property type="entry name" value="AhpC-TSA"/>
    <property type="match status" value="1"/>
</dbReference>
<dbReference type="GO" id="GO:0045454">
    <property type="term" value="P:cell redox homeostasis"/>
    <property type="evidence" value="ECO:0007669"/>
    <property type="project" value="TreeGrafter"/>
</dbReference>
<dbReference type="OrthoDB" id="9812811at2"/>
<dbReference type="Gene3D" id="3.40.30.10">
    <property type="entry name" value="Glutaredoxin"/>
    <property type="match status" value="1"/>
</dbReference>
<dbReference type="SUPFAM" id="SSF52833">
    <property type="entry name" value="Thioredoxin-like"/>
    <property type="match status" value="1"/>
</dbReference>
<dbReference type="CDD" id="cd03015">
    <property type="entry name" value="PRX_Typ2cys"/>
    <property type="match status" value="1"/>
</dbReference>
<evidence type="ECO:0000256" key="3">
    <source>
        <dbReference type="ARBA" id="ARBA00022862"/>
    </source>
</evidence>
<sequence>MAQRLIGLPAPDFNMKTALGNGQEFGHASLSDYKGKWLVLFFYPLDFTFVCPTEIIALSDAIEDFKDLDAEVLGVSTDSVHSHKAWINTSREQNGLGGLHYPLASDNLQTVAKAYGVLDENEGIAFRGLFIIDPEGVLKYQVVTDLNVGRSVDETLRVLQALQSGGLCAANWRPGQANL</sequence>
<proteinExistence type="inferred from homology"/>
<gene>
    <name evidence="9" type="ORF">EDM56_17905</name>
</gene>
<evidence type="ECO:0000259" key="8">
    <source>
        <dbReference type="PROSITE" id="PS51352"/>
    </source>
</evidence>
<dbReference type="GO" id="GO:0008379">
    <property type="term" value="F:thioredoxin peroxidase activity"/>
    <property type="evidence" value="ECO:0007669"/>
    <property type="project" value="TreeGrafter"/>
</dbReference>
<dbReference type="GO" id="GO:0006979">
    <property type="term" value="P:response to oxidative stress"/>
    <property type="evidence" value="ECO:0007669"/>
    <property type="project" value="TreeGrafter"/>
</dbReference>
<dbReference type="PANTHER" id="PTHR10681:SF121">
    <property type="entry name" value="ALKYL HYDROPEROXIDE REDUCTASE C"/>
    <property type="match status" value="1"/>
</dbReference>
<evidence type="ECO:0000256" key="4">
    <source>
        <dbReference type="ARBA" id="ARBA00023002"/>
    </source>
</evidence>
<dbReference type="AlphaFoldDB" id="A0A3M8DEW7"/>
<dbReference type="GO" id="GO:0042744">
    <property type="term" value="P:hydrogen peroxide catabolic process"/>
    <property type="evidence" value="ECO:0007669"/>
    <property type="project" value="TreeGrafter"/>
</dbReference>
<dbReference type="FunFam" id="3.40.30.10:FF:000101">
    <property type="entry name" value="2-cys peroxiredoxin"/>
    <property type="match status" value="1"/>
</dbReference>
<keyword evidence="10" id="KW-1185">Reference proteome</keyword>
<evidence type="ECO:0000313" key="10">
    <source>
        <dbReference type="Proteomes" id="UP000271031"/>
    </source>
</evidence>
<comment type="similarity">
    <text evidence="1">Belongs to the peroxiredoxin family. AhpC/Prx1 subfamily.</text>
</comment>
<evidence type="ECO:0000256" key="6">
    <source>
        <dbReference type="ARBA" id="ARBA00023284"/>
    </source>
</evidence>
<feature type="active site" description="Cysteine sulfenic acid (-SOH) intermediate; for peroxidase activity" evidence="7">
    <location>
        <position position="51"/>
    </location>
</feature>
<evidence type="ECO:0000313" key="9">
    <source>
        <dbReference type="EMBL" id="RNB85875.1"/>
    </source>
</evidence>
<dbReference type="InterPro" id="IPR000866">
    <property type="entry name" value="AhpC/TSA"/>
</dbReference>
<dbReference type="PROSITE" id="PS51352">
    <property type="entry name" value="THIOREDOXIN_2"/>
    <property type="match status" value="1"/>
</dbReference>
<protein>
    <submittedName>
        <fullName evidence="9">Peroxiredoxin</fullName>
    </submittedName>
</protein>
<feature type="domain" description="Thioredoxin" evidence="8">
    <location>
        <begin position="4"/>
        <end position="164"/>
    </location>
</feature>
<evidence type="ECO:0000256" key="5">
    <source>
        <dbReference type="ARBA" id="ARBA00023157"/>
    </source>
</evidence>
<name>A0A3M8DEW7_9BACL</name>
<dbReference type="GO" id="GO:0005829">
    <property type="term" value="C:cytosol"/>
    <property type="evidence" value="ECO:0007669"/>
    <property type="project" value="TreeGrafter"/>
</dbReference>
<dbReference type="InterPro" id="IPR036249">
    <property type="entry name" value="Thioredoxin-like_sf"/>
</dbReference>
<dbReference type="PIRSF" id="PIRSF000239">
    <property type="entry name" value="AHPC"/>
    <property type="match status" value="1"/>
</dbReference>
<dbReference type="RefSeq" id="WP_122919287.1">
    <property type="nucleotide sequence ID" value="NZ_RHHQ01000013.1"/>
</dbReference>
<evidence type="ECO:0000256" key="2">
    <source>
        <dbReference type="ARBA" id="ARBA00022559"/>
    </source>
</evidence>
<dbReference type="Proteomes" id="UP000271031">
    <property type="component" value="Unassembled WGS sequence"/>
</dbReference>
<dbReference type="InterPro" id="IPR050217">
    <property type="entry name" value="Peroxiredoxin"/>
</dbReference>
<organism evidence="9 10">
    <name type="scientific">Brevibacillus fluminis</name>
    <dbReference type="NCBI Taxonomy" id="511487"/>
    <lineage>
        <taxon>Bacteria</taxon>
        <taxon>Bacillati</taxon>
        <taxon>Bacillota</taxon>
        <taxon>Bacilli</taxon>
        <taxon>Bacillales</taxon>
        <taxon>Paenibacillaceae</taxon>
        <taxon>Brevibacillus</taxon>
    </lineage>
</organism>
<accession>A0A3M8DEW7</accession>
<dbReference type="PANTHER" id="PTHR10681">
    <property type="entry name" value="THIOREDOXIN PEROXIDASE"/>
    <property type="match status" value="1"/>
</dbReference>
<dbReference type="InterPro" id="IPR013766">
    <property type="entry name" value="Thioredoxin_domain"/>
</dbReference>
<dbReference type="EMBL" id="RHHQ01000013">
    <property type="protein sequence ID" value="RNB85875.1"/>
    <property type="molecule type" value="Genomic_DNA"/>
</dbReference>
<keyword evidence="4" id="KW-0560">Oxidoreductase</keyword>
<keyword evidence="6" id="KW-0676">Redox-active center</keyword>
<keyword evidence="3" id="KW-0049">Antioxidant</keyword>